<evidence type="ECO:0000313" key="2">
    <source>
        <dbReference type="Proteomes" id="UP001144280"/>
    </source>
</evidence>
<keyword evidence="2" id="KW-1185">Reference proteome</keyword>
<accession>A0ABQ5QSL2</accession>
<reference evidence="1" key="1">
    <citation type="submission" date="2022-12" db="EMBL/GenBank/DDBJ databases">
        <title>New Phytohabitans aurantiacus sp. RD004123 nov., an actinomycete isolated from soil.</title>
        <authorList>
            <person name="Triningsih D.W."/>
            <person name="Harunari E."/>
            <person name="Igarashi Y."/>
        </authorList>
    </citation>
    <scope>NUCLEOTIDE SEQUENCE</scope>
    <source>
        <strain evidence="1">RD004123</strain>
    </source>
</reference>
<dbReference type="RefSeq" id="WP_281894450.1">
    <property type="nucleotide sequence ID" value="NZ_BSDI01000008.1"/>
</dbReference>
<organism evidence="1 2">
    <name type="scientific">Phytohabitans aurantiacus</name>
    <dbReference type="NCBI Taxonomy" id="3016789"/>
    <lineage>
        <taxon>Bacteria</taxon>
        <taxon>Bacillati</taxon>
        <taxon>Actinomycetota</taxon>
        <taxon>Actinomycetes</taxon>
        <taxon>Micromonosporales</taxon>
        <taxon>Micromonosporaceae</taxon>
    </lineage>
</organism>
<evidence type="ECO:0000313" key="1">
    <source>
        <dbReference type="EMBL" id="GLH96982.1"/>
    </source>
</evidence>
<dbReference type="Proteomes" id="UP001144280">
    <property type="component" value="Unassembled WGS sequence"/>
</dbReference>
<proteinExistence type="predicted"/>
<protein>
    <submittedName>
        <fullName evidence="1">Uncharacterized protein</fullName>
    </submittedName>
</protein>
<gene>
    <name evidence="1" type="ORF">Pa4123_22560</name>
</gene>
<comment type="caution">
    <text evidence="1">The sequence shown here is derived from an EMBL/GenBank/DDBJ whole genome shotgun (WGS) entry which is preliminary data.</text>
</comment>
<sequence>MTTIPDRPPEVAISVAANAIAAEAAAAGVDITWEQRERLARAALEGAWPYLTVTE</sequence>
<name>A0ABQ5QSL2_9ACTN</name>
<dbReference type="EMBL" id="BSDI01000008">
    <property type="protein sequence ID" value="GLH96982.1"/>
    <property type="molecule type" value="Genomic_DNA"/>
</dbReference>